<proteinExistence type="predicted"/>
<keyword evidence="4" id="KW-1185">Reference proteome</keyword>
<evidence type="ECO:0000313" key="4">
    <source>
        <dbReference type="Proteomes" id="UP000287374"/>
    </source>
</evidence>
<comment type="caution">
    <text evidence="1">The sequence shown here is derived from an EMBL/GenBank/DDBJ whole genome shotgun (WGS) entry which is preliminary data.</text>
</comment>
<dbReference type="AlphaFoldDB" id="A0A317U1R8"/>
<evidence type="ECO:0000313" key="3">
    <source>
        <dbReference type="Proteomes" id="UP000247152"/>
    </source>
</evidence>
<protein>
    <submittedName>
        <fullName evidence="1">Uncharacterized protein</fullName>
    </submittedName>
</protein>
<evidence type="ECO:0000313" key="1">
    <source>
        <dbReference type="EMBL" id="PWY54666.1"/>
    </source>
</evidence>
<dbReference type="RefSeq" id="WP_110143654.1">
    <property type="nucleotide sequence ID" value="NZ_QHJG01000030.1"/>
</dbReference>
<dbReference type="EMBL" id="RZGX01000023">
    <property type="protein sequence ID" value="RUR20503.1"/>
    <property type="molecule type" value="Genomic_DNA"/>
</dbReference>
<dbReference type="Proteomes" id="UP000287374">
    <property type="component" value="Unassembled WGS sequence"/>
</dbReference>
<sequence length="226" mass="26452">MKIDEDSIRELCGNSSEVVVFGFGKYNYKEVCNAFNKSNGINAVHSDNYETKNTDLTNNNPYSIYNYFKFIINDLIVENYKRQKEGKPIVPLIFVVGKSDESYDPKQIAQRDEGPIDKWVTLTELRRVYKLATEFGPEFSKVALDTVKFVRLETNSEVTTLKPVPPFWEGKEWQQDWQTRKEETQQRHGQLIKNSIWRSNLQEKIQEIDSQYSDENSKEEKNTLKS</sequence>
<reference evidence="1 3" key="1">
    <citation type="submission" date="2018-05" db="EMBL/GenBank/DDBJ databases">
        <title>Legionella qingyii sp.nov., whole genome shotgun sequence.</title>
        <authorList>
            <person name="Wu H."/>
            <person name="Zhu Q."/>
            <person name="Hu C."/>
        </authorList>
    </citation>
    <scope>NUCLEOTIDE SEQUENCE [LARGE SCALE GENOMIC DNA]</scope>
    <source>
        <strain evidence="1 3">HEB18</strain>
    </source>
</reference>
<name>A0A317U1R8_9GAMM</name>
<dbReference type="Proteomes" id="UP000247152">
    <property type="component" value="Unassembled WGS sequence"/>
</dbReference>
<gene>
    <name evidence="1" type="ORF">DGG96_16055</name>
    <name evidence="2" type="ORF">ELY20_14690</name>
</gene>
<organism evidence="1 3">
    <name type="scientific">Legionella qingyii</name>
    <dbReference type="NCBI Taxonomy" id="2184757"/>
    <lineage>
        <taxon>Bacteria</taxon>
        <taxon>Pseudomonadati</taxon>
        <taxon>Pseudomonadota</taxon>
        <taxon>Gammaproteobacteria</taxon>
        <taxon>Legionellales</taxon>
        <taxon>Legionellaceae</taxon>
        <taxon>Legionella</taxon>
    </lineage>
</organism>
<dbReference type="EMBL" id="QHJG01000030">
    <property type="protein sequence ID" value="PWY54666.1"/>
    <property type="molecule type" value="Genomic_DNA"/>
</dbReference>
<reference evidence="2 4" key="2">
    <citation type="submission" date="2018-12" db="EMBL/GenBank/DDBJ databases">
        <title>Legionella sp,whole genome shotgun sequence.</title>
        <authorList>
            <person name="Wu H."/>
        </authorList>
    </citation>
    <scope>NUCLEOTIDE SEQUENCE [LARGE SCALE GENOMIC DNA]</scope>
    <source>
        <strain evidence="4">km489</strain>
        <strain evidence="2">Km489</strain>
    </source>
</reference>
<dbReference type="OrthoDB" id="5648484at2"/>
<accession>A0A317U1R8</accession>
<evidence type="ECO:0000313" key="2">
    <source>
        <dbReference type="EMBL" id="RUR20503.1"/>
    </source>
</evidence>